<dbReference type="Gene3D" id="3.40.366.10">
    <property type="entry name" value="Malonyl-Coenzyme A Acyl Carrier Protein, domain 2"/>
    <property type="match status" value="1"/>
</dbReference>
<evidence type="ECO:0008006" key="11">
    <source>
        <dbReference type="Google" id="ProtNLM"/>
    </source>
</evidence>
<dbReference type="InterPro" id="IPR014043">
    <property type="entry name" value="Acyl_transferase_dom"/>
</dbReference>
<dbReference type="CDD" id="cd00833">
    <property type="entry name" value="PKS"/>
    <property type="match status" value="1"/>
</dbReference>
<dbReference type="SUPFAM" id="SSF53901">
    <property type="entry name" value="Thiolase-like"/>
    <property type="match status" value="1"/>
</dbReference>
<dbReference type="InterPro" id="IPR014030">
    <property type="entry name" value="Ketoacyl_synth_N"/>
</dbReference>
<dbReference type="AlphaFoldDB" id="A0A4S8RC25"/>
<dbReference type="PANTHER" id="PTHR43775:SF49">
    <property type="entry name" value="SYNTHASE, PUTATIVE (JCVI)-RELATED"/>
    <property type="match status" value="1"/>
</dbReference>
<evidence type="ECO:0000313" key="9">
    <source>
        <dbReference type="EMBL" id="THV54035.1"/>
    </source>
</evidence>
<accession>A0A4S8RC25</accession>
<evidence type="ECO:0000256" key="4">
    <source>
        <dbReference type="ARBA" id="ARBA00022679"/>
    </source>
</evidence>
<dbReference type="GO" id="GO:0004312">
    <property type="term" value="F:fatty acid synthase activity"/>
    <property type="evidence" value="ECO:0007669"/>
    <property type="project" value="TreeGrafter"/>
</dbReference>
<dbReference type="Gene3D" id="3.40.47.10">
    <property type="match status" value="1"/>
</dbReference>
<dbReference type="GO" id="GO:0032259">
    <property type="term" value="P:methylation"/>
    <property type="evidence" value="ECO:0007669"/>
    <property type="project" value="UniProtKB-KW"/>
</dbReference>
<dbReference type="Gene3D" id="3.10.129.110">
    <property type="entry name" value="Polyketide synthase dehydratase"/>
    <property type="match status" value="1"/>
</dbReference>
<dbReference type="InterPro" id="IPR016039">
    <property type="entry name" value="Thiolase-like"/>
</dbReference>
<evidence type="ECO:0000256" key="6">
    <source>
        <dbReference type="PROSITE-ProRule" id="PRU01363"/>
    </source>
</evidence>
<dbReference type="Pfam" id="PF14765">
    <property type="entry name" value="PS-DH"/>
    <property type="match status" value="1"/>
</dbReference>
<dbReference type="InterPro" id="IPR049551">
    <property type="entry name" value="PKS_DH_C"/>
</dbReference>
<feature type="active site" description="Proton acceptor; for dehydratase activity" evidence="6">
    <location>
        <position position="991"/>
    </location>
</feature>
<feature type="domain" description="PKS/mFAS DH" evidence="8">
    <location>
        <begin position="959"/>
        <end position="1242"/>
    </location>
</feature>
<dbReference type="Pfam" id="PF00109">
    <property type="entry name" value="ketoacyl-synt"/>
    <property type="match status" value="1"/>
</dbReference>
<reference evidence="9 10" key="1">
    <citation type="submission" date="2017-12" db="EMBL/GenBank/DDBJ databases">
        <title>Comparative genomics of Botrytis spp.</title>
        <authorList>
            <person name="Valero-Jimenez C.A."/>
            <person name="Tapia P."/>
            <person name="Veloso J."/>
            <person name="Silva-Moreno E."/>
            <person name="Staats M."/>
            <person name="Valdes J.H."/>
            <person name="Van Kan J.A.L."/>
        </authorList>
    </citation>
    <scope>NUCLEOTIDE SEQUENCE [LARGE SCALE GENOMIC DNA]</scope>
    <source>
        <strain evidence="9 10">MUCL435</strain>
    </source>
</reference>
<dbReference type="InterPro" id="IPR032821">
    <property type="entry name" value="PKS_assoc"/>
</dbReference>
<gene>
    <name evidence="9" type="ORF">BGAL_0036g00340</name>
</gene>
<comment type="caution">
    <text evidence="9">The sequence shown here is derived from an EMBL/GenBank/DDBJ whole genome shotgun (WGS) entry which is preliminary data.</text>
</comment>
<dbReference type="GO" id="GO:0004315">
    <property type="term" value="F:3-oxoacyl-[acyl-carrier-protein] synthase activity"/>
    <property type="evidence" value="ECO:0007669"/>
    <property type="project" value="InterPro"/>
</dbReference>
<evidence type="ECO:0000256" key="2">
    <source>
        <dbReference type="ARBA" id="ARBA00022553"/>
    </source>
</evidence>
<dbReference type="SMART" id="SM00825">
    <property type="entry name" value="PKS_KS"/>
    <property type="match status" value="1"/>
</dbReference>
<dbReference type="EMBL" id="PQXL01000036">
    <property type="protein sequence ID" value="THV54035.1"/>
    <property type="molecule type" value="Genomic_DNA"/>
</dbReference>
<keyword evidence="10" id="KW-1185">Reference proteome</keyword>
<evidence type="ECO:0000259" key="8">
    <source>
        <dbReference type="PROSITE" id="PS52019"/>
    </source>
</evidence>
<dbReference type="PROSITE" id="PS52019">
    <property type="entry name" value="PKS_MFAS_DH"/>
    <property type="match status" value="1"/>
</dbReference>
<feature type="domain" description="Ketosynthase family 3 (KS3)" evidence="7">
    <location>
        <begin position="57"/>
        <end position="494"/>
    </location>
</feature>
<dbReference type="InterPro" id="IPR020807">
    <property type="entry name" value="PKS_DH"/>
</dbReference>
<name>A0A4S8RC25_9HELO</name>
<dbReference type="Pfam" id="PF02801">
    <property type="entry name" value="Ketoacyl-synt_C"/>
    <property type="match status" value="1"/>
</dbReference>
<dbReference type="GO" id="GO:0006633">
    <property type="term" value="P:fatty acid biosynthetic process"/>
    <property type="evidence" value="ECO:0007669"/>
    <property type="project" value="InterPro"/>
</dbReference>
<dbReference type="InterPro" id="IPR049900">
    <property type="entry name" value="PKS_mFAS_DH"/>
</dbReference>
<keyword evidence="3" id="KW-0489">Methyltransferase</keyword>
<keyword evidence="1" id="KW-0596">Phosphopantetheine</keyword>
<feature type="active site" description="Proton donor; for dehydratase activity" evidence="6">
    <location>
        <position position="1161"/>
    </location>
</feature>
<dbReference type="InterPro" id="IPR016036">
    <property type="entry name" value="Malonyl_transacylase_ACP-bd"/>
</dbReference>
<dbReference type="InterPro" id="IPR049552">
    <property type="entry name" value="PKS_DH_N"/>
</dbReference>
<dbReference type="Proteomes" id="UP000308671">
    <property type="component" value="Unassembled WGS sequence"/>
</dbReference>
<dbReference type="PANTHER" id="PTHR43775">
    <property type="entry name" value="FATTY ACID SYNTHASE"/>
    <property type="match status" value="1"/>
</dbReference>
<feature type="region of interest" description="N-terminal hotdog fold" evidence="6">
    <location>
        <begin position="959"/>
        <end position="1087"/>
    </location>
</feature>
<dbReference type="Pfam" id="PF16197">
    <property type="entry name" value="KAsynt_C_assoc"/>
    <property type="match status" value="1"/>
</dbReference>
<evidence type="ECO:0000313" key="10">
    <source>
        <dbReference type="Proteomes" id="UP000308671"/>
    </source>
</evidence>
<dbReference type="GO" id="GO:0008168">
    <property type="term" value="F:methyltransferase activity"/>
    <property type="evidence" value="ECO:0007669"/>
    <property type="project" value="UniProtKB-KW"/>
</dbReference>
<sequence length="1242" mass="136335">MNANDDIQVLSITENDLNAKSSEAAFSLSSPNQNLSAFNNLDSPSQTSPNGVTAPENIPIAIVGMAMRLPGGISNEEELWDTLINKKDKRTLVPADRWNVDGFYSETPKRGSVKTKHGYFLDSEALRQFDASLFSITRAELEKLDPQHRLLLEVTRECLENAGEVNWRGKNIGCYVGVFGEDWLAMHAQDTQDSGLYRITGVGDFLLANRISYEYDFKGPSITVKTGCSAAMIGLHMACQAIKTGEISSAIVGGTNLLLTPSVTIAMTEQGVLSPDGSCKTFDAAADGYARGEAINTLYVKRLDEAIRDGNPIRAIVRSTATNCDGKTLGISYPSDESQENLIRRAYELAGLHDFCQTAVVECHGTGTAIGDRQETTAVGNVFGEKGVYITSVKPNLGHSEGASGLTSVMKSVLALERKTVLPNVKFQTPNPQSNLICSKLIVLQLLTPDIVPFKEMKLQVPVEATPWPENRDERVSVNSFGIGGANAHTILDSAESFGIKKSSVISPSTEQLRQRLVVFSANNADSVRKGTRNLLEYLEKHPESLNDVAYTTGVRREQHPCRSFSVSDGTSPLEFFAPSKIPTASPEINFVFTGQGAQWVTMGAKLVGDLPSVGKDFQKMDAILSKLPQPPSWTIAEELSKSKSDSRLNRAEFSQPLCTAVQIVIVNLLRSWGIFPSAVIGHSSGEFAAAYASGGLTTAEAIIGAYYRGLITTQQKRAGAMAAVGFGREDVSKYLVDGVAIACENSPDNTTISGDELKIDFVLESITKHNPKAFTRRVKVEMAYHSQHMLDLGEEYQALLEPHISSSAPNVPFYSTVLNEVVSQKGGLDASYWRKNLESPVLFNTTMENLLSKSSSSNLFLEIGPHSALAGPLRQIFKRLQPDAIYIPTLVRNENDTTSLLTTAGNLFLKGLPIDFSSINPRGSVLTTLPTYPWHHEESYWHESRLVKDWRLRKFPRHDLLGSQVAECTPLEPIWRNVLCLDDLPWIRDHVVSPNIVFPGTGYIAMAGEAIRQVTGIDDFTIRNFSLDTAMIIQESSTLEIMFTLRPCRLTMSLNSDWHEFAVFSYNNTSWSKHCAGQVRAGKALSRLESETRKVSSLPRKLQCARWYQAARKVGLYYGPAFQGLEDASIHPLHNIANARVSNRVGTHESTYQLHPTTLDFALQLFAVAAWNGQPRDYISIPFPTYFGEIYVRKPEIDLKIELSGEANDIGKGAIYGSCVGIVGGKVVLQFRDVKLSTIGS</sequence>
<evidence type="ECO:0000256" key="1">
    <source>
        <dbReference type="ARBA" id="ARBA00022450"/>
    </source>
</evidence>
<dbReference type="InterPro" id="IPR001227">
    <property type="entry name" value="Ac_transferase_dom_sf"/>
</dbReference>
<dbReference type="InterPro" id="IPR014031">
    <property type="entry name" value="Ketoacyl_synth_C"/>
</dbReference>
<protein>
    <recommendedName>
        <fullName evidence="11">Carrier domain-containing protein</fullName>
    </recommendedName>
</protein>
<dbReference type="SUPFAM" id="SSF52151">
    <property type="entry name" value="FabD/lysophospholipase-like"/>
    <property type="match status" value="1"/>
</dbReference>
<dbReference type="GO" id="GO:0044550">
    <property type="term" value="P:secondary metabolite biosynthetic process"/>
    <property type="evidence" value="ECO:0007669"/>
    <property type="project" value="TreeGrafter"/>
</dbReference>
<dbReference type="Pfam" id="PF21089">
    <property type="entry name" value="PKS_DH_N"/>
    <property type="match status" value="1"/>
</dbReference>
<proteinExistence type="predicted"/>
<dbReference type="SMART" id="SM00826">
    <property type="entry name" value="PKS_DH"/>
    <property type="match status" value="1"/>
</dbReference>
<dbReference type="InterPro" id="IPR020841">
    <property type="entry name" value="PKS_Beta-ketoAc_synthase_dom"/>
</dbReference>
<dbReference type="InterPro" id="IPR016035">
    <property type="entry name" value="Acyl_Trfase/lysoPLipase"/>
</dbReference>
<feature type="region of interest" description="C-terminal hotdog fold" evidence="6">
    <location>
        <begin position="1100"/>
        <end position="1242"/>
    </location>
</feature>
<organism evidence="9 10">
    <name type="scientific">Botrytis galanthina</name>
    <dbReference type="NCBI Taxonomy" id="278940"/>
    <lineage>
        <taxon>Eukaryota</taxon>
        <taxon>Fungi</taxon>
        <taxon>Dikarya</taxon>
        <taxon>Ascomycota</taxon>
        <taxon>Pezizomycotina</taxon>
        <taxon>Leotiomycetes</taxon>
        <taxon>Helotiales</taxon>
        <taxon>Sclerotiniaceae</taxon>
        <taxon>Botrytis</taxon>
    </lineage>
</organism>
<evidence type="ECO:0000256" key="3">
    <source>
        <dbReference type="ARBA" id="ARBA00022603"/>
    </source>
</evidence>
<dbReference type="InterPro" id="IPR018201">
    <property type="entry name" value="Ketoacyl_synth_AS"/>
</dbReference>
<evidence type="ECO:0000256" key="5">
    <source>
        <dbReference type="ARBA" id="ARBA00023268"/>
    </source>
</evidence>
<dbReference type="PROSITE" id="PS00606">
    <property type="entry name" value="KS3_1"/>
    <property type="match status" value="1"/>
</dbReference>
<keyword evidence="2" id="KW-0597">Phosphoprotein</keyword>
<dbReference type="InterPro" id="IPR042104">
    <property type="entry name" value="PKS_dehydratase_sf"/>
</dbReference>
<dbReference type="Pfam" id="PF00698">
    <property type="entry name" value="Acyl_transf_1"/>
    <property type="match status" value="1"/>
</dbReference>
<dbReference type="SMART" id="SM00827">
    <property type="entry name" value="PKS_AT"/>
    <property type="match status" value="1"/>
</dbReference>
<keyword evidence="4" id="KW-0808">Transferase</keyword>
<keyword evidence="5" id="KW-0511">Multifunctional enzyme</keyword>
<dbReference type="PROSITE" id="PS52004">
    <property type="entry name" value="KS3_2"/>
    <property type="match status" value="1"/>
</dbReference>
<dbReference type="OrthoDB" id="329835at2759"/>
<evidence type="ECO:0000259" key="7">
    <source>
        <dbReference type="PROSITE" id="PS52004"/>
    </source>
</evidence>
<dbReference type="SUPFAM" id="SSF55048">
    <property type="entry name" value="Probable ACP-binding domain of malonyl-CoA ACP transacylase"/>
    <property type="match status" value="1"/>
</dbReference>
<dbReference type="InterPro" id="IPR050091">
    <property type="entry name" value="PKS_NRPS_Biosynth_Enz"/>
</dbReference>